<evidence type="ECO:0000313" key="2">
    <source>
        <dbReference type="Proteomes" id="UP000190150"/>
    </source>
</evidence>
<gene>
    <name evidence="1" type="ORF">SAMN05660841_01571</name>
</gene>
<organism evidence="1 2">
    <name type="scientific">Sphingobacterium nematocida</name>
    <dbReference type="NCBI Taxonomy" id="1513896"/>
    <lineage>
        <taxon>Bacteria</taxon>
        <taxon>Pseudomonadati</taxon>
        <taxon>Bacteroidota</taxon>
        <taxon>Sphingobacteriia</taxon>
        <taxon>Sphingobacteriales</taxon>
        <taxon>Sphingobacteriaceae</taxon>
        <taxon>Sphingobacterium</taxon>
    </lineage>
</organism>
<reference evidence="2" key="1">
    <citation type="submission" date="2017-02" db="EMBL/GenBank/DDBJ databases">
        <authorList>
            <person name="Varghese N."/>
            <person name="Submissions S."/>
        </authorList>
    </citation>
    <scope>NUCLEOTIDE SEQUENCE [LARGE SCALE GENOMIC DNA]</scope>
    <source>
        <strain evidence="2">DSM 24091</strain>
    </source>
</reference>
<dbReference type="InterPro" id="IPR011466">
    <property type="entry name" value="DUF1572"/>
</dbReference>
<dbReference type="STRING" id="1513896.SAMN05660841_01571"/>
<protein>
    <recommendedName>
        <fullName evidence="3">DUF1572 domain-containing protein</fullName>
    </recommendedName>
</protein>
<sequence length="94" mass="11122">MLHYTNLNSIQEDLSKIIYIRNQGHSVMEAINRQLAHYPYHIGQIVYIGKMLQGNEWRSLSIPKGKSTDYNAEKFNKAKHNEHFTDEFLNDRKE</sequence>
<dbReference type="Proteomes" id="UP000190150">
    <property type="component" value="Unassembled WGS sequence"/>
</dbReference>
<name>A0A1T5CS46_9SPHI</name>
<accession>A0A1T5CS46</accession>
<keyword evidence="2" id="KW-1185">Reference proteome</keyword>
<dbReference type="EMBL" id="FUZF01000004">
    <property type="protein sequence ID" value="SKB62289.1"/>
    <property type="molecule type" value="Genomic_DNA"/>
</dbReference>
<proteinExistence type="predicted"/>
<dbReference type="InterPro" id="IPR034660">
    <property type="entry name" value="DinB/YfiT-like"/>
</dbReference>
<evidence type="ECO:0008006" key="3">
    <source>
        <dbReference type="Google" id="ProtNLM"/>
    </source>
</evidence>
<dbReference type="SUPFAM" id="SSF109854">
    <property type="entry name" value="DinB/YfiT-like putative metalloenzymes"/>
    <property type="match status" value="1"/>
</dbReference>
<dbReference type="RefSeq" id="WP_079642525.1">
    <property type="nucleotide sequence ID" value="NZ_FUZF01000004.1"/>
</dbReference>
<dbReference type="Pfam" id="PF07609">
    <property type="entry name" value="DUF1572"/>
    <property type="match status" value="1"/>
</dbReference>
<evidence type="ECO:0000313" key="1">
    <source>
        <dbReference type="EMBL" id="SKB62289.1"/>
    </source>
</evidence>
<dbReference type="OrthoDB" id="68731at2"/>
<dbReference type="AlphaFoldDB" id="A0A1T5CS46"/>